<dbReference type="PANTHER" id="PTHR10605:SF56">
    <property type="entry name" value="BIFUNCTIONAL HEPARAN SULFATE N-DEACETYLASE_N-SULFOTRANSFERASE"/>
    <property type="match status" value="1"/>
</dbReference>
<feature type="domain" description="Sulfotransferase" evidence="3">
    <location>
        <begin position="31"/>
        <end position="168"/>
    </location>
</feature>
<evidence type="ECO:0000313" key="5">
    <source>
        <dbReference type="Proteomes" id="UP000005258"/>
    </source>
</evidence>
<keyword evidence="5" id="KW-1185">Reference proteome</keyword>
<dbReference type="InterPro" id="IPR000863">
    <property type="entry name" value="Sulfotransferase_dom"/>
</dbReference>
<sequence>MFWPEAYDVWSRLLPPRRGHHDRRLRIDASPYMLAHPLAPVRAAQIFPKPPKMIVLLRDPVVRAWSHYCHELAAGREFLGFTEALQTEAERLSGEAERFDRIVRGLERDRPDMPHQCWSYIERGRYAPQLDRWRRHFPSGSLLILRSEDLFKAPGPTLATVGAFLGLDGLSLPTNELKRNAGPVHPMPDAAQALLRQHLPDGPAWHDAYNNMMTPTP</sequence>
<dbReference type="Pfam" id="PF00685">
    <property type="entry name" value="Sulfotransfer_1"/>
    <property type="match status" value="1"/>
</dbReference>
<proteinExistence type="predicted"/>
<protein>
    <submittedName>
        <fullName evidence="4">Sulfotransferase</fullName>
    </submittedName>
</protein>
<keyword evidence="4" id="KW-0614">Plasmid</keyword>
<accession>I3TT63</accession>
<evidence type="ECO:0000313" key="4">
    <source>
        <dbReference type="EMBL" id="AFK55951.1"/>
    </source>
</evidence>
<dbReference type="InterPro" id="IPR027417">
    <property type="entry name" value="P-loop_NTPase"/>
</dbReference>
<dbReference type="HOGENOM" id="CLU_1271805_0_0_5"/>
<keyword evidence="1" id="KW-0808">Transferase</keyword>
<dbReference type="PANTHER" id="PTHR10605">
    <property type="entry name" value="HEPARAN SULFATE SULFOTRANSFERASE"/>
    <property type="match status" value="1"/>
</dbReference>
<evidence type="ECO:0000259" key="3">
    <source>
        <dbReference type="Pfam" id="PF00685"/>
    </source>
</evidence>
<gene>
    <name evidence="4" type="ordered locus">TMO_a0548</name>
</gene>
<dbReference type="KEGG" id="tmo:TMO_a0548"/>
<name>I3TT63_TISMK</name>
<geneLocation type="plasmid" evidence="4 5">
    <name>pTM1</name>
</geneLocation>
<dbReference type="AlphaFoldDB" id="I3TT63"/>
<dbReference type="GO" id="GO:0008146">
    <property type="term" value="F:sulfotransferase activity"/>
    <property type="evidence" value="ECO:0007669"/>
    <property type="project" value="InterPro"/>
</dbReference>
<reference evidence="4 5" key="1">
    <citation type="journal article" date="2012" name="J. Am. Chem. Soc.">
        <title>Bacterial biosynthesis and maturation of the didemnin anti-cancer agents.</title>
        <authorList>
            <person name="Xu Y."/>
            <person name="Kersten R.D."/>
            <person name="Nam S.J."/>
            <person name="Lu L."/>
            <person name="Al-Suwailem A.M."/>
            <person name="Zheng H."/>
            <person name="Fenical W."/>
            <person name="Dorrestein P.C."/>
            <person name="Moore B.S."/>
            <person name="Qian P.Y."/>
        </authorList>
    </citation>
    <scope>NUCLEOTIDE SEQUENCE [LARGE SCALE GENOMIC DNA]</scope>
    <source>
        <strain evidence="4 5">KA081020-065</strain>
    </source>
</reference>
<dbReference type="InterPro" id="IPR037359">
    <property type="entry name" value="NST/OST"/>
</dbReference>
<evidence type="ECO:0000256" key="2">
    <source>
        <dbReference type="ARBA" id="ARBA00023180"/>
    </source>
</evidence>
<keyword evidence="2" id="KW-0325">Glycoprotein</keyword>
<evidence type="ECO:0000256" key="1">
    <source>
        <dbReference type="ARBA" id="ARBA00022679"/>
    </source>
</evidence>
<dbReference type="SUPFAM" id="SSF52540">
    <property type="entry name" value="P-loop containing nucleoside triphosphate hydrolases"/>
    <property type="match status" value="1"/>
</dbReference>
<dbReference type="Proteomes" id="UP000005258">
    <property type="component" value="Plasmid pTM1"/>
</dbReference>
<organism evidence="4 5">
    <name type="scientific">Tistrella mobilis (strain KA081020-065)</name>
    <dbReference type="NCBI Taxonomy" id="1110502"/>
    <lineage>
        <taxon>Bacteria</taxon>
        <taxon>Pseudomonadati</taxon>
        <taxon>Pseudomonadota</taxon>
        <taxon>Alphaproteobacteria</taxon>
        <taxon>Geminicoccales</taxon>
        <taxon>Geminicoccaceae</taxon>
        <taxon>Tistrella</taxon>
    </lineage>
</organism>
<dbReference type="EMBL" id="CP003237">
    <property type="protein sequence ID" value="AFK55951.1"/>
    <property type="molecule type" value="Genomic_DNA"/>
</dbReference>
<dbReference type="Gene3D" id="3.40.50.300">
    <property type="entry name" value="P-loop containing nucleotide triphosphate hydrolases"/>
    <property type="match status" value="1"/>
</dbReference>